<keyword evidence="11" id="KW-1185">Reference proteome</keyword>
<keyword evidence="6" id="KW-0804">Transcription</keyword>
<dbReference type="InterPro" id="IPR036388">
    <property type="entry name" value="WH-like_DNA-bd_sf"/>
</dbReference>
<evidence type="ECO:0000256" key="7">
    <source>
        <dbReference type="ARBA" id="ARBA00023242"/>
    </source>
</evidence>
<evidence type="ECO:0000256" key="1">
    <source>
        <dbReference type="ARBA" id="ARBA00004123"/>
    </source>
</evidence>
<evidence type="ECO:0000256" key="4">
    <source>
        <dbReference type="ARBA" id="ARBA00023015"/>
    </source>
</evidence>
<evidence type="ECO:0000256" key="5">
    <source>
        <dbReference type="ARBA" id="ARBA00023125"/>
    </source>
</evidence>
<evidence type="ECO:0000256" key="2">
    <source>
        <dbReference type="ARBA" id="ARBA00022473"/>
    </source>
</evidence>
<feature type="domain" description="Paired" evidence="9">
    <location>
        <begin position="266"/>
        <end position="389"/>
    </location>
</feature>
<feature type="compositionally biased region" description="Polar residues" evidence="8">
    <location>
        <begin position="258"/>
        <end position="271"/>
    </location>
</feature>
<dbReference type="GO" id="GO:0000981">
    <property type="term" value="F:DNA-binding transcription factor activity, RNA polymerase II-specific"/>
    <property type="evidence" value="ECO:0007669"/>
    <property type="project" value="TreeGrafter"/>
</dbReference>
<dbReference type="PANTHER" id="PTHR45636:SF52">
    <property type="entry name" value="PAIRED DOMAIN-CONTAINING PROTEIN"/>
    <property type="match status" value="1"/>
</dbReference>
<dbReference type="SMART" id="SM00351">
    <property type="entry name" value="PAX"/>
    <property type="match status" value="1"/>
</dbReference>
<dbReference type="SUPFAM" id="SSF46689">
    <property type="entry name" value="Homeodomain-like"/>
    <property type="match status" value="1"/>
</dbReference>
<dbReference type="InterPro" id="IPR043565">
    <property type="entry name" value="PAX_fam"/>
</dbReference>
<accession>A0AAD4N0T6</accession>
<dbReference type="Pfam" id="PF00292">
    <property type="entry name" value="PAX"/>
    <property type="match status" value="1"/>
</dbReference>
<evidence type="ECO:0000256" key="3">
    <source>
        <dbReference type="ARBA" id="ARBA00022724"/>
    </source>
</evidence>
<name>A0AAD4N0T6_9BILA</name>
<gene>
    <name evidence="10" type="ORF">DdX_11373</name>
</gene>
<organism evidence="10 11">
    <name type="scientific">Ditylenchus destructor</name>
    <dbReference type="NCBI Taxonomy" id="166010"/>
    <lineage>
        <taxon>Eukaryota</taxon>
        <taxon>Metazoa</taxon>
        <taxon>Ecdysozoa</taxon>
        <taxon>Nematoda</taxon>
        <taxon>Chromadorea</taxon>
        <taxon>Rhabditida</taxon>
        <taxon>Tylenchina</taxon>
        <taxon>Tylenchomorpha</taxon>
        <taxon>Sphaerularioidea</taxon>
        <taxon>Anguinidae</taxon>
        <taxon>Anguininae</taxon>
        <taxon>Ditylenchus</taxon>
    </lineage>
</organism>
<proteinExistence type="predicted"/>
<feature type="compositionally biased region" description="Acidic residues" evidence="8">
    <location>
        <begin position="29"/>
        <end position="39"/>
    </location>
</feature>
<dbReference type="PROSITE" id="PS51057">
    <property type="entry name" value="PAIRED_2"/>
    <property type="match status" value="1"/>
</dbReference>
<dbReference type="InterPro" id="IPR009057">
    <property type="entry name" value="Homeodomain-like_sf"/>
</dbReference>
<dbReference type="GO" id="GO:0000978">
    <property type="term" value="F:RNA polymerase II cis-regulatory region sequence-specific DNA binding"/>
    <property type="evidence" value="ECO:0007669"/>
    <property type="project" value="TreeGrafter"/>
</dbReference>
<keyword evidence="5" id="KW-0238">DNA-binding</keyword>
<evidence type="ECO:0000313" key="11">
    <source>
        <dbReference type="Proteomes" id="UP001201812"/>
    </source>
</evidence>
<dbReference type="GO" id="GO:0005634">
    <property type="term" value="C:nucleus"/>
    <property type="evidence" value="ECO:0007669"/>
    <property type="project" value="UniProtKB-SubCell"/>
</dbReference>
<feature type="region of interest" description="Disordered" evidence="8">
    <location>
        <begin position="13"/>
        <end position="47"/>
    </location>
</feature>
<dbReference type="Gene3D" id="1.10.10.10">
    <property type="entry name" value="Winged helix-like DNA-binding domain superfamily/Winged helix DNA-binding domain"/>
    <property type="match status" value="2"/>
</dbReference>
<dbReference type="Proteomes" id="UP001201812">
    <property type="component" value="Unassembled WGS sequence"/>
</dbReference>
<evidence type="ECO:0000259" key="9">
    <source>
        <dbReference type="PROSITE" id="PS51057"/>
    </source>
</evidence>
<dbReference type="EMBL" id="JAKKPZ010000031">
    <property type="protein sequence ID" value="KAI1709301.1"/>
    <property type="molecule type" value="Genomic_DNA"/>
</dbReference>
<keyword evidence="7" id="KW-0539">Nucleus</keyword>
<keyword evidence="4" id="KW-0805">Transcription regulation</keyword>
<comment type="subcellular location">
    <subcellularLocation>
        <location evidence="1">Nucleus</location>
    </subcellularLocation>
</comment>
<feature type="region of interest" description="Disordered" evidence="8">
    <location>
        <begin position="133"/>
        <end position="159"/>
    </location>
</feature>
<feature type="region of interest" description="Disordered" evidence="8">
    <location>
        <begin position="234"/>
        <end position="271"/>
    </location>
</feature>
<reference evidence="10" key="1">
    <citation type="submission" date="2022-01" db="EMBL/GenBank/DDBJ databases">
        <title>Genome Sequence Resource for Two Populations of Ditylenchus destructor, the Migratory Endoparasitic Phytonematode.</title>
        <authorList>
            <person name="Zhang H."/>
            <person name="Lin R."/>
            <person name="Xie B."/>
        </authorList>
    </citation>
    <scope>NUCLEOTIDE SEQUENCE</scope>
    <source>
        <strain evidence="10">BazhouSP</strain>
    </source>
</reference>
<sequence length="399" mass="44420">MFVEFDGLATSYISHQGGADDGISSSTDVEGENDDEEDKSEFVIDTSTPETLERDFYAWLKGELKTSFSSNKQPDASEERANPSFANTSNSTVTLPPIEYFDKSNHPLLTTTKCATAQNFRKQREEELPELLLSDGQSPGSSSSCSSASPSQSNSSLGCMSSVWGKNSENFVIGHPPASYQGGLVKPKIMGESSLWLVVGEDVSQQNKTSNVEVKEQPGEDIFPGFLALRKMPKSEDGERPHEAENECKKNLGDESNEQSFMPNNRSSGINQLGRMYSPGLPLSMSERELIVDFYRNGRRICDISKKLCVTHSCVSKILHRFRTTGSVRPKDAKEGRQESPLVAAIRDYRHRLGMTRQSEIREQLILDGICTRENAPSRSSINHILRTKLDLKRRKKHS</sequence>
<dbReference type="PANTHER" id="PTHR45636">
    <property type="entry name" value="PAIRED BOX PROTEIN PAX-6-RELATED-RELATED"/>
    <property type="match status" value="1"/>
</dbReference>
<dbReference type="PRINTS" id="PR00027">
    <property type="entry name" value="PAIREDBOX"/>
</dbReference>
<feature type="region of interest" description="Disordered" evidence="8">
    <location>
        <begin position="68"/>
        <end position="92"/>
    </location>
</feature>
<protein>
    <submittedName>
        <fullName evidence="10">Paired box domain-containing protein</fullName>
    </submittedName>
</protein>
<feature type="compositionally biased region" description="Low complexity" evidence="8">
    <location>
        <begin position="134"/>
        <end position="156"/>
    </location>
</feature>
<keyword evidence="2" id="KW-0217">Developmental protein</keyword>
<evidence type="ECO:0000256" key="8">
    <source>
        <dbReference type="SAM" id="MobiDB-lite"/>
    </source>
</evidence>
<evidence type="ECO:0000256" key="6">
    <source>
        <dbReference type="ARBA" id="ARBA00023163"/>
    </source>
</evidence>
<keyword evidence="3" id="KW-0563">Paired box</keyword>
<evidence type="ECO:0000313" key="10">
    <source>
        <dbReference type="EMBL" id="KAI1709301.1"/>
    </source>
</evidence>
<comment type="caution">
    <text evidence="10">The sequence shown here is derived from an EMBL/GenBank/DDBJ whole genome shotgun (WGS) entry which is preliminary data.</text>
</comment>
<feature type="compositionally biased region" description="Basic and acidic residues" evidence="8">
    <location>
        <begin position="234"/>
        <end position="253"/>
    </location>
</feature>
<dbReference type="AlphaFoldDB" id="A0AAD4N0T6"/>
<dbReference type="InterPro" id="IPR001523">
    <property type="entry name" value="Paired_dom"/>
</dbReference>